<evidence type="ECO:0000256" key="1">
    <source>
        <dbReference type="SAM" id="Phobius"/>
    </source>
</evidence>
<dbReference type="InterPro" id="IPR006311">
    <property type="entry name" value="TAT_signal"/>
</dbReference>
<gene>
    <name evidence="2" type="ORF">METZ01_LOCUS406806</name>
</gene>
<proteinExistence type="predicted"/>
<name>A0A382W552_9ZZZZ</name>
<accession>A0A382W552</accession>
<reference evidence="2" key="1">
    <citation type="submission" date="2018-05" db="EMBL/GenBank/DDBJ databases">
        <authorList>
            <person name="Lanie J.A."/>
            <person name="Ng W.-L."/>
            <person name="Kazmierczak K.M."/>
            <person name="Andrzejewski T.M."/>
            <person name="Davidsen T.M."/>
            <person name="Wayne K.J."/>
            <person name="Tettelin H."/>
            <person name="Glass J.I."/>
            <person name="Rusch D."/>
            <person name="Podicherti R."/>
            <person name="Tsui H.-C.T."/>
            <person name="Winkler M.E."/>
        </authorList>
    </citation>
    <scope>NUCLEOTIDE SEQUENCE</scope>
</reference>
<protein>
    <submittedName>
        <fullName evidence="2">Uncharacterized protein</fullName>
    </submittedName>
</protein>
<organism evidence="2">
    <name type="scientific">marine metagenome</name>
    <dbReference type="NCBI Taxonomy" id="408172"/>
    <lineage>
        <taxon>unclassified sequences</taxon>
        <taxon>metagenomes</taxon>
        <taxon>ecological metagenomes</taxon>
    </lineage>
</organism>
<keyword evidence="1" id="KW-1133">Transmembrane helix</keyword>
<feature type="transmembrane region" description="Helical" evidence="1">
    <location>
        <begin position="12"/>
        <end position="31"/>
    </location>
</feature>
<evidence type="ECO:0000313" key="2">
    <source>
        <dbReference type="EMBL" id="SVD53952.1"/>
    </source>
</evidence>
<keyword evidence="1" id="KW-0812">Transmembrane</keyword>
<dbReference type="EMBL" id="UINC01157131">
    <property type="protein sequence ID" value="SVD53952.1"/>
    <property type="molecule type" value="Genomic_DNA"/>
</dbReference>
<dbReference type="AlphaFoldDB" id="A0A382W552"/>
<feature type="non-terminal residue" evidence="2">
    <location>
        <position position="44"/>
    </location>
</feature>
<sequence>MNPFNSINRRTFLGRTSLGLGAVALSTLGAGRKVDKWPGVVRPL</sequence>
<keyword evidence="1" id="KW-0472">Membrane</keyword>
<dbReference type="PROSITE" id="PS51318">
    <property type="entry name" value="TAT"/>
    <property type="match status" value="1"/>
</dbReference>